<gene>
    <name evidence="3" type="ORF">C5167_046918</name>
</gene>
<dbReference type="PANTHER" id="PTHR21481:SF0">
    <property type="entry name" value="PROTEIN CLEC16A"/>
    <property type="match status" value="1"/>
</dbReference>
<name>A0A4Y7LHE3_PAPSO</name>
<keyword evidence="4" id="KW-1185">Reference proteome</keyword>
<keyword evidence="1" id="KW-0072">Autophagy</keyword>
<sequence length="720" mass="82083">MSFDRSSWVPFWRSTDRFSLEHFKYIIGELQEIKVVNKLNKDSVMDMLGAIVEIVTYGDQNDASIFECFMEYQILAEFLRLIKISRNSSIEVQLLHYLSILIQNLENYCFSNGYINNIILYPFKFDTGDLASYFASFLRTVSGKLNRETIYLLVNVEEGIPRLAVRDLRREERKYKVKQDMVVSFPLYSEALKFARNEEKMIQIAIRAVTLNVYNACDDMVLAFLTTPPASEYFSDLVLHLRDQCLHFDSLVRTTMDSCTREIRNQLQMGTDLVVNDLYYFNDILKIGQPGLSRLMIENIFRSLVLPALLPLQSSENFGSQSSITSLCVICRLLQVVDGRELVNSVAIALLCSYMFSFARSTIEKGDSDEGAMINVDTVNHFAEYLIDIKEVIVPFLEAEGAENISKTNLFGILSEYISCRTGTASCLLDKFSVERNDVLSLILSENISILLAFLMFLIILSEHKDLDSSLSSILGFADKNTGQEMSSNNLLQRAMDGNIFATHMPKILTALLRVLVSQPPFSISTRWHIGWVLGKLLRYHDTKFTEHDIDLFNVSYEQSREGLAQELNGCWSDYIPTTVEIEWLKCTRALAESSGLKDPFLTLEVSTHDHLPEGSMSSSHAWQRMVDAVKPKIDDEHSTWLHLRIREFDPRVHAKKAGANDFTGANNVVDGRWTLAFQTTEICDSALLLTRRELDKQRSSVERLLAPFLQNYSPKNSSD</sequence>
<evidence type="ECO:0000313" key="4">
    <source>
        <dbReference type="Proteomes" id="UP000316621"/>
    </source>
</evidence>
<dbReference type="Pfam" id="PF09758">
    <property type="entry name" value="FPL"/>
    <property type="match status" value="1"/>
</dbReference>
<reference evidence="3 4" key="1">
    <citation type="journal article" date="2018" name="Science">
        <title>The opium poppy genome and morphinan production.</title>
        <authorList>
            <person name="Guo L."/>
            <person name="Winzer T."/>
            <person name="Yang X."/>
            <person name="Li Y."/>
            <person name="Ning Z."/>
            <person name="He Z."/>
            <person name="Teodor R."/>
            <person name="Lu Y."/>
            <person name="Bowser T.A."/>
            <person name="Graham I.A."/>
            <person name="Ye K."/>
        </authorList>
    </citation>
    <scope>NUCLEOTIDE SEQUENCE [LARGE SCALE GENOMIC DNA]</scope>
    <source>
        <strain evidence="4">cv. HN1</strain>
        <tissue evidence="3">Leaves</tissue>
    </source>
</reference>
<feature type="domain" description="FPL" evidence="2">
    <location>
        <begin position="50"/>
        <end position="214"/>
    </location>
</feature>
<organism evidence="3 4">
    <name type="scientific">Papaver somniferum</name>
    <name type="common">Opium poppy</name>
    <dbReference type="NCBI Taxonomy" id="3469"/>
    <lineage>
        <taxon>Eukaryota</taxon>
        <taxon>Viridiplantae</taxon>
        <taxon>Streptophyta</taxon>
        <taxon>Embryophyta</taxon>
        <taxon>Tracheophyta</taxon>
        <taxon>Spermatophyta</taxon>
        <taxon>Magnoliopsida</taxon>
        <taxon>Ranunculales</taxon>
        <taxon>Papaveraceae</taxon>
        <taxon>Papaveroideae</taxon>
        <taxon>Papaver</taxon>
    </lineage>
</organism>
<dbReference type="EMBL" id="CM010725">
    <property type="protein sequence ID" value="RZC84132.1"/>
    <property type="molecule type" value="Genomic_DNA"/>
</dbReference>
<evidence type="ECO:0000313" key="3">
    <source>
        <dbReference type="EMBL" id="RZC84132.1"/>
    </source>
</evidence>
<protein>
    <recommendedName>
        <fullName evidence="2">FPL domain-containing protein</fullName>
    </recommendedName>
</protein>
<evidence type="ECO:0000256" key="1">
    <source>
        <dbReference type="ARBA" id="ARBA00023006"/>
    </source>
</evidence>
<dbReference type="GO" id="GO:0005794">
    <property type="term" value="C:Golgi apparatus"/>
    <property type="evidence" value="ECO:0007669"/>
    <property type="project" value="TreeGrafter"/>
</dbReference>
<dbReference type="GO" id="GO:0016197">
    <property type="term" value="P:endosomal transport"/>
    <property type="evidence" value="ECO:0007669"/>
    <property type="project" value="TreeGrafter"/>
</dbReference>
<accession>A0A4Y7LHE3</accession>
<dbReference type="InterPro" id="IPR019155">
    <property type="entry name" value="CLEC16A/TT9_N"/>
</dbReference>
<dbReference type="PANTHER" id="PTHR21481">
    <property type="entry name" value="PROTEIN CLEC16A"/>
    <property type="match status" value="1"/>
</dbReference>
<dbReference type="STRING" id="3469.A0A4Y7LHE3"/>
<dbReference type="GO" id="GO:0006914">
    <property type="term" value="P:autophagy"/>
    <property type="evidence" value="ECO:0007669"/>
    <property type="project" value="UniProtKB-KW"/>
</dbReference>
<dbReference type="InterPro" id="IPR039272">
    <property type="entry name" value="CLEC16A/TT9"/>
</dbReference>
<dbReference type="Gramene" id="RZC84132">
    <property type="protein sequence ID" value="RZC84132"/>
    <property type="gene ID" value="C5167_046918"/>
</dbReference>
<dbReference type="Proteomes" id="UP000316621">
    <property type="component" value="Chromosome 11"/>
</dbReference>
<dbReference type="AlphaFoldDB" id="A0A4Y7LHE3"/>
<dbReference type="OMA" id="IQWHTGW"/>
<dbReference type="GO" id="GO:0005770">
    <property type="term" value="C:late endosome"/>
    <property type="evidence" value="ECO:0007669"/>
    <property type="project" value="TreeGrafter"/>
</dbReference>
<dbReference type="GO" id="GO:1901096">
    <property type="term" value="P:regulation of autophagosome maturation"/>
    <property type="evidence" value="ECO:0007669"/>
    <property type="project" value="TreeGrafter"/>
</dbReference>
<proteinExistence type="predicted"/>
<dbReference type="GO" id="GO:0007034">
    <property type="term" value="P:vacuolar transport"/>
    <property type="evidence" value="ECO:0007669"/>
    <property type="project" value="TreeGrafter"/>
</dbReference>
<evidence type="ECO:0000259" key="2">
    <source>
        <dbReference type="Pfam" id="PF09758"/>
    </source>
</evidence>